<accession>A0A7X5QH19</accession>
<sequence>MIKGGLILITTLLICYLLWLLGKLWRLSQHKTRLLRVTAAQHIKQMEALRLDRQKHRKE</sequence>
<evidence type="ECO:0000313" key="3">
    <source>
        <dbReference type="Proteomes" id="UP000591844"/>
    </source>
</evidence>
<protein>
    <submittedName>
        <fullName evidence="2">High mobility group protein Z</fullName>
    </submittedName>
</protein>
<feature type="transmembrane region" description="Helical" evidence="1">
    <location>
        <begin position="6"/>
        <end position="25"/>
    </location>
</feature>
<keyword evidence="1" id="KW-0812">Transmembrane</keyword>
<comment type="caution">
    <text evidence="2">The sequence shown here is derived from an EMBL/GenBank/DDBJ whole genome shotgun (WGS) entry which is preliminary data.</text>
</comment>
<reference evidence="2 3" key="1">
    <citation type="submission" date="2018-02" db="EMBL/GenBank/DDBJ databases">
        <authorList>
            <person name="Machado R.A."/>
        </authorList>
    </citation>
    <scope>NUCLEOTIDE SEQUENCE [LARGE SCALE GENOMIC DNA]</scope>
    <source>
        <strain evidence="2 3">DSM 19724</strain>
    </source>
</reference>
<keyword evidence="1" id="KW-0472">Membrane</keyword>
<proteinExistence type="predicted"/>
<dbReference type="EMBL" id="PUJW01000029">
    <property type="protein sequence ID" value="NHB94223.1"/>
    <property type="molecule type" value="Genomic_DNA"/>
</dbReference>
<keyword evidence="1" id="KW-1133">Transmembrane helix</keyword>
<gene>
    <name evidence="2" type="ORF">C5469_19630</name>
</gene>
<evidence type="ECO:0000256" key="1">
    <source>
        <dbReference type="SAM" id="Phobius"/>
    </source>
</evidence>
<dbReference type="AlphaFoldDB" id="A0A7X5QH19"/>
<organism evidence="2 3">
    <name type="scientific">Photorhabdus cinerea</name>
    <dbReference type="NCBI Taxonomy" id="471575"/>
    <lineage>
        <taxon>Bacteria</taxon>
        <taxon>Pseudomonadati</taxon>
        <taxon>Pseudomonadota</taxon>
        <taxon>Gammaproteobacteria</taxon>
        <taxon>Enterobacterales</taxon>
        <taxon>Morganellaceae</taxon>
        <taxon>Photorhabdus</taxon>
    </lineage>
</organism>
<dbReference type="Proteomes" id="UP000591844">
    <property type="component" value="Unassembled WGS sequence"/>
</dbReference>
<name>A0A7X5QH19_9GAMM</name>
<keyword evidence="3" id="KW-1185">Reference proteome</keyword>
<evidence type="ECO:0000313" key="2">
    <source>
        <dbReference type="EMBL" id="NHB94223.1"/>
    </source>
</evidence>